<dbReference type="OrthoDB" id="10252740at2759"/>
<dbReference type="EMBL" id="MU004181">
    <property type="protein sequence ID" value="KAF2502766.1"/>
    <property type="molecule type" value="Genomic_DNA"/>
</dbReference>
<feature type="compositionally biased region" description="Polar residues" evidence="1">
    <location>
        <begin position="171"/>
        <end position="189"/>
    </location>
</feature>
<evidence type="ECO:0000313" key="3">
    <source>
        <dbReference type="EMBL" id="KAF2502766.1"/>
    </source>
</evidence>
<keyword evidence="4" id="KW-1185">Reference proteome</keyword>
<feature type="region of interest" description="Disordered" evidence="1">
    <location>
        <begin position="168"/>
        <end position="193"/>
    </location>
</feature>
<dbReference type="Gene3D" id="3.30.420.10">
    <property type="entry name" value="Ribonuclease H-like superfamily/Ribonuclease H"/>
    <property type="match status" value="1"/>
</dbReference>
<dbReference type="Pfam" id="PF02171">
    <property type="entry name" value="Piwi"/>
    <property type="match status" value="1"/>
</dbReference>
<gene>
    <name evidence="3" type="ORF">BU16DRAFT_422901</name>
</gene>
<dbReference type="InterPro" id="IPR012337">
    <property type="entry name" value="RNaseH-like_sf"/>
</dbReference>
<reference evidence="3" key="1">
    <citation type="journal article" date="2020" name="Stud. Mycol.">
        <title>101 Dothideomycetes genomes: a test case for predicting lifestyles and emergence of pathogens.</title>
        <authorList>
            <person name="Haridas S."/>
            <person name="Albert R."/>
            <person name="Binder M."/>
            <person name="Bloem J."/>
            <person name="Labutti K."/>
            <person name="Salamov A."/>
            <person name="Andreopoulos B."/>
            <person name="Baker S."/>
            <person name="Barry K."/>
            <person name="Bills G."/>
            <person name="Bluhm B."/>
            <person name="Cannon C."/>
            <person name="Castanera R."/>
            <person name="Culley D."/>
            <person name="Daum C."/>
            <person name="Ezra D."/>
            <person name="Gonzalez J."/>
            <person name="Henrissat B."/>
            <person name="Kuo A."/>
            <person name="Liang C."/>
            <person name="Lipzen A."/>
            <person name="Lutzoni F."/>
            <person name="Magnuson J."/>
            <person name="Mondo S."/>
            <person name="Nolan M."/>
            <person name="Ohm R."/>
            <person name="Pangilinan J."/>
            <person name="Park H.-J."/>
            <person name="Ramirez L."/>
            <person name="Alfaro M."/>
            <person name="Sun H."/>
            <person name="Tritt A."/>
            <person name="Yoshinaga Y."/>
            <person name="Zwiers L.-H."/>
            <person name="Turgeon B."/>
            <person name="Goodwin S."/>
            <person name="Spatafora J."/>
            <person name="Crous P."/>
            <person name="Grigoriev I."/>
        </authorList>
    </citation>
    <scope>NUCLEOTIDE SEQUENCE</scope>
    <source>
        <strain evidence="3">CBS 269.34</strain>
    </source>
</reference>
<dbReference type="PROSITE" id="PS50822">
    <property type="entry name" value="PIWI"/>
    <property type="match status" value="1"/>
</dbReference>
<organism evidence="3 4">
    <name type="scientific">Lophium mytilinum</name>
    <dbReference type="NCBI Taxonomy" id="390894"/>
    <lineage>
        <taxon>Eukaryota</taxon>
        <taxon>Fungi</taxon>
        <taxon>Dikarya</taxon>
        <taxon>Ascomycota</taxon>
        <taxon>Pezizomycotina</taxon>
        <taxon>Dothideomycetes</taxon>
        <taxon>Pleosporomycetidae</taxon>
        <taxon>Mytilinidiales</taxon>
        <taxon>Mytilinidiaceae</taxon>
        <taxon>Lophium</taxon>
    </lineage>
</organism>
<feature type="non-terminal residue" evidence="3">
    <location>
        <position position="1"/>
    </location>
</feature>
<evidence type="ECO:0000256" key="1">
    <source>
        <dbReference type="SAM" id="MobiDB-lite"/>
    </source>
</evidence>
<dbReference type="AlphaFoldDB" id="A0A6A6REC9"/>
<protein>
    <submittedName>
        <fullName evidence="3">Stem cell self-renewal protein Piwi</fullName>
    </submittedName>
</protein>
<feature type="domain" description="Piwi" evidence="2">
    <location>
        <begin position="1"/>
        <end position="278"/>
    </location>
</feature>
<dbReference type="SMART" id="SM00950">
    <property type="entry name" value="Piwi"/>
    <property type="match status" value="1"/>
</dbReference>
<dbReference type="SUPFAM" id="SSF53098">
    <property type="entry name" value="Ribonuclease H-like"/>
    <property type="match status" value="1"/>
</dbReference>
<evidence type="ECO:0000313" key="4">
    <source>
        <dbReference type="Proteomes" id="UP000799750"/>
    </source>
</evidence>
<proteinExistence type="predicted"/>
<feature type="non-terminal residue" evidence="3">
    <location>
        <position position="281"/>
    </location>
</feature>
<accession>A0A6A6REC9</accession>
<dbReference type="Proteomes" id="UP000799750">
    <property type="component" value="Unassembled WGS sequence"/>
</dbReference>
<dbReference type="InterPro" id="IPR003165">
    <property type="entry name" value="Piwi"/>
</dbReference>
<dbReference type="InterPro" id="IPR036397">
    <property type="entry name" value="RNaseH_sf"/>
</dbReference>
<dbReference type="GO" id="GO:0003676">
    <property type="term" value="F:nucleic acid binding"/>
    <property type="evidence" value="ECO:0007669"/>
    <property type="project" value="InterPro"/>
</dbReference>
<name>A0A6A6REC9_9PEZI</name>
<sequence length="281" mass="30907">DQYFSNLALKFNIKGRGINHTLRNEFSLLMGGANRALDTIVLGADVSHPPGNGPDGSPSIAAVVGSVDEHFMTYLGSMRLQAGRTEIISDMKDMVEERLLAWKAKNKVLPKRILFYRDGVSEGQYLEVISKEINAVTKAYQAAAGTDAAKPIITFLIVGKRHHTRFYPNQLEGTVDSTSRNPPRESNGNPRPGLVVDQVVTQPGKHNFYLQAHAAIKGTARPAHYQVLQNDMGLAHAQLQSLTHSLCYALGRATKGISYAAPAYLAHLLCDRGRAYLREWN</sequence>
<dbReference type="PANTHER" id="PTHR22891">
    <property type="entry name" value="EUKARYOTIC TRANSLATION INITIATION FACTOR 2C"/>
    <property type="match status" value="1"/>
</dbReference>
<evidence type="ECO:0000259" key="2">
    <source>
        <dbReference type="PROSITE" id="PS50822"/>
    </source>
</evidence>